<protein>
    <recommendedName>
        <fullName evidence="4">DUF4349 domain-containing protein</fullName>
    </recommendedName>
</protein>
<evidence type="ECO:0000313" key="3">
    <source>
        <dbReference type="Proteomes" id="UP000538670"/>
    </source>
</evidence>
<dbReference type="AlphaFoldDB" id="A0A7W6ABI8"/>
<sequence length="265" mass="28240">MRWFGIGMALLVLAGCSKAPDQDQAGETASKAGGLAFSYRYDVRLPSARISDAQELQAQACERLGARCRITGMAFNVDSSGRASASLDMSVASAIARTFGREGVKRVEAAGGALTGAEIIGKDTVPDIQQADASAADARTDRSEIDKRLAIQGLPAAERSELLTRRAALERQERDNLAAKAATQASVTFTPISFYYAAGSGVGLQAQLSEVANIAYASLSWTITTVLTLLAYLGPPLLLGLLLAVAWFHVGRRWFARLFPADRDR</sequence>
<evidence type="ECO:0000313" key="2">
    <source>
        <dbReference type="EMBL" id="MBB3878948.1"/>
    </source>
</evidence>
<keyword evidence="3" id="KW-1185">Reference proteome</keyword>
<keyword evidence="1" id="KW-1133">Transmembrane helix</keyword>
<dbReference type="Proteomes" id="UP000538670">
    <property type="component" value="Unassembled WGS sequence"/>
</dbReference>
<dbReference type="PROSITE" id="PS51257">
    <property type="entry name" value="PROKAR_LIPOPROTEIN"/>
    <property type="match status" value="1"/>
</dbReference>
<proteinExistence type="predicted"/>
<organism evidence="2 3">
    <name type="scientific">Sphingomonas pseudosanguinis</name>
    <dbReference type="NCBI Taxonomy" id="413712"/>
    <lineage>
        <taxon>Bacteria</taxon>
        <taxon>Pseudomonadati</taxon>
        <taxon>Pseudomonadota</taxon>
        <taxon>Alphaproteobacteria</taxon>
        <taxon>Sphingomonadales</taxon>
        <taxon>Sphingomonadaceae</taxon>
        <taxon>Sphingomonas</taxon>
    </lineage>
</organism>
<gene>
    <name evidence="2" type="ORF">GGR48_001367</name>
</gene>
<accession>A0A7W6ABI8</accession>
<keyword evidence="1" id="KW-0472">Membrane</keyword>
<feature type="transmembrane region" description="Helical" evidence="1">
    <location>
        <begin position="229"/>
        <end position="250"/>
    </location>
</feature>
<keyword evidence="1" id="KW-0812">Transmembrane</keyword>
<reference evidence="2 3" key="1">
    <citation type="submission" date="2020-08" db="EMBL/GenBank/DDBJ databases">
        <title>Genomic Encyclopedia of Type Strains, Phase IV (KMG-IV): sequencing the most valuable type-strain genomes for metagenomic binning, comparative biology and taxonomic classification.</title>
        <authorList>
            <person name="Goeker M."/>
        </authorList>
    </citation>
    <scope>NUCLEOTIDE SEQUENCE [LARGE SCALE GENOMIC DNA]</scope>
    <source>
        <strain evidence="2 3">DSM 19512</strain>
    </source>
</reference>
<comment type="caution">
    <text evidence="2">The sequence shown here is derived from an EMBL/GenBank/DDBJ whole genome shotgun (WGS) entry which is preliminary data.</text>
</comment>
<evidence type="ECO:0008006" key="4">
    <source>
        <dbReference type="Google" id="ProtNLM"/>
    </source>
</evidence>
<dbReference type="EMBL" id="JACIDH010000003">
    <property type="protein sequence ID" value="MBB3878948.1"/>
    <property type="molecule type" value="Genomic_DNA"/>
</dbReference>
<evidence type="ECO:0000256" key="1">
    <source>
        <dbReference type="SAM" id="Phobius"/>
    </source>
</evidence>
<name>A0A7W6ABI8_9SPHN</name>
<dbReference type="RefSeq" id="WP_183951116.1">
    <property type="nucleotide sequence ID" value="NZ_JAFHKV010000024.1"/>
</dbReference>